<evidence type="ECO:0000256" key="6">
    <source>
        <dbReference type="ARBA" id="ARBA00023242"/>
    </source>
</evidence>
<comment type="subcellular location">
    <subcellularLocation>
        <location evidence="1">Nucleus</location>
        <location evidence="1">Nucleolus</location>
    </subcellularLocation>
</comment>
<dbReference type="InterPro" id="IPR042859">
    <property type="entry name" value="NOL11"/>
</dbReference>
<dbReference type="OrthoDB" id="6502630at2759"/>
<dbReference type="Proteomes" id="UP000691718">
    <property type="component" value="Unassembled WGS sequence"/>
</dbReference>
<gene>
    <name evidence="9" type="ORF">PAPOLLO_LOCUS3282</name>
</gene>
<evidence type="ECO:0000313" key="9">
    <source>
        <dbReference type="EMBL" id="CAG4946339.1"/>
    </source>
</evidence>
<evidence type="ECO:0000259" key="8">
    <source>
        <dbReference type="Pfam" id="PF20998"/>
    </source>
</evidence>
<keyword evidence="10" id="KW-1185">Reference proteome</keyword>
<evidence type="ECO:0000256" key="4">
    <source>
        <dbReference type="ARBA" id="ARBA00023159"/>
    </source>
</evidence>
<feature type="domain" description="Nucleolar protein 11 C-terminal" evidence="8">
    <location>
        <begin position="363"/>
        <end position="584"/>
    </location>
</feature>
<name>A0A8S3W848_PARAO</name>
<keyword evidence="2" id="KW-0698">rRNA processing</keyword>
<evidence type="ECO:0000256" key="2">
    <source>
        <dbReference type="ARBA" id="ARBA00022552"/>
    </source>
</evidence>
<dbReference type="PANTHER" id="PTHR15633:SF2">
    <property type="entry name" value="NUCLEOLAR PROTEIN 11"/>
    <property type="match status" value="1"/>
</dbReference>
<feature type="domain" description="Nucleolar protein 11 N-terminal" evidence="7">
    <location>
        <begin position="1"/>
        <end position="321"/>
    </location>
</feature>
<reference evidence="9" key="1">
    <citation type="submission" date="2021-04" db="EMBL/GenBank/DDBJ databases">
        <authorList>
            <person name="Tunstrom K."/>
        </authorList>
    </citation>
    <scope>NUCLEOTIDE SEQUENCE</scope>
</reference>
<dbReference type="PANTHER" id="PTHR15633">
    <property type="entry name" value="NUCLEOLAR PROTEIN 11"/>
    <property type="match status" value="1"/>
</dbReference>
<evidence type="ECO:0000313" key="10">
    <source>
        <dbReference type="Proteomes" id="UP000691718"/>
    </source>
</evidence>
<evidence type="ECO:0000256" key="5">
    <source>
        <dbReference type="ARBA" id="ARBA00023163"/>
    </source>
</evidence>
<dbReference type="InterPro" id="IPR048897">
    <property type="entry name" value="Nol11_C"/>
</dbReference>
<keyword evidence="4" id="KW-0010">Activator</keyword>
<evidence type="ECO:0000259" key="7">
    <source>
        <dbReference type="Pfam" id="PF08168"/>
    </source>
</evidence>
<dbReference type="AlphaFoldDB" id="A0A8S3W848"/>
<keyword evidence="5" id="KW-0804">Transcription</keyword>
<dbReference type="EMBL" id="CAJQZP010000212">
    <property type="protein sequence ID" value="CAG4946339.1"/>
    <property type="molecule type" value="Genomic_DNA"/>
</dbReference>
<proteinExistence type="predicted"/>
<dbReference type="InterPro" id="IPR012584">
    <property type="entry name" value="NOL11_N"/>
</dbReference>
<sequence>MAKLHNYYVLCPLIDQKSFLGVSQDKETTNVIVTLGRNVVHKYRLSDQKLVVGWTSKDFITSTVIYDQEQDAYVGIFNNNAIKSWNEECDNLDKIKKHKFPINILKLLTRGDQSPLIIFSNGNCASLSYAMDNRKSFESKSLLKEIDIIIDVAYYNLNNTSNICYILKNNSNYEIFTCPLREELGDLEKSKVHKVKILRPEDVHIVGHLIGTTEKLGVYILWSDGKLTVYDLDKRSWRTIGSVPWISTHSSVSIAWMGKNHLIFFGSNIEQDGAIIVAYNIVLGVGSCKYPMKMYTEGAKLYCFDNRIILEASNHIGMLPYVLEIKRNLSSLLGSHEITKDVCTEIADWDTPTKPIFKFNEEIKDLLSLGLTERNICAQIIPPLLEKNDFRHILRILKDFKDIPESVLVLLLSYAVKLVNPNKIDITNNEELVNTCSSNIESKEKRIVQKAKLEFLNYLLQIPVSDAIIIPYLRSGLTLDEALFLMSYISYLLVDSDRTIEMDYESKLFDWCTLLMDAFYQQYLMTKDAKVGYVLDTMQKIVENLVDQLMLVDSILPQLYQVVYGKQIENNDDELLSYTIELMKI</sequence>
<comment type="caution">
    <text evidence="9">The sequence shown here is derived from an EMBL/GenBank/DDBJ whole genome shotgun (WGS) entry which is preliminary data.</text>
</comment>
<dbReference type="GO" id="GO:0005730">
    <property type="term" value="C:nucleolus"/>
    <property type="evidence" value="ECO:0007669"/>
    <property type="project" value="UniProtKB-SubCell"/>
</dbReference>
<dbReference type="Pfam" id="PF08168">
    <property type="entry name" value="NOL11_N"/>
    <property type="match status" value="1"/>
</dbReference>
<organism evidence="9 10">
    <name type="scientific">Parnassius apollo</name>
    <name type="common">Apollo butterfly</name>
    <name type="synonym">Papilio apollo</name>
    <dbReference type="NCBI Taxonomy" id="110799"/>
    <lineage>
        <taxon>Eukaryota</taxon>
        <taxon>Metazoa</taxon>
        <taxon>Ecdysozoa</taxon>
        <taxon>Arthropoda</taxon>
        <taxon>Hexapoda</taxon>
        <taxon>Insecta</taxon>
        <taxon>Pterygota</taxon>
        <taxon>Neoptera</taxon>
        <taxon>Endopterygota</taxon>
        <taxon>Lepidoptera</taxon>
        <taxon>Glossata</taxon>
        <taxon>Ditrysia</taxon>
        <taxon>Papilionoidea</taxon>
        <taxon>Papilionidae</taxon>
        <taxon>Parnassiinae</taxon>
        <taxon>Parnassini</taxon>
        <taxon>Parnassius</taxon>
        <taxon>Parnassius</taxon>
    </lineage>
</organism>
<evidence type="ECO:0000256" key="3">
    <source>
        <dbReference type="ARBA" id="ARBA00023015"/>
    </source>
</evidence>
<evidence type="ECO:0000256" key="1">
    <source>
        <dbReference type="ARBA" id="ARBA00004604"/>
    </source>
</evidence>
<dbReference type="GO" id="GO:0030490">
    <property type="term" value="P:maturation of SSU-rRNA"/>
    <property type="evidence" value="ECO:0007669"/>
    <property type="project" value="InterPro"/>
</dbReference>
<dbReference type="GO" id="GO:0003723">
    <property type="term" value="F:RNA binding"/>
    <property type="evidence" value="ECO:0007669"/>
    <property type="project" value="TreeGrafter"/>
</dbReference>
<keyword evidence="3" id="KW-0805">Transcription regulation</keyword>
<dbReference type="Pfam" id="PF20998">
    <property type="entry name" value="Nol11_C"/>
    <property type="match status" value="1"/>
</dbReference>
<accession>A0A8S3W848</accession>
<protein>
    <submittedName>
        <fullName evidence="9">(apollo) hypothetical protein</fullName>
    </submittedName>
</protein>
<keyword evidence="6" id="KW-0539">Nucleus</keyword>